<dbReference type="OrthoDB" id="206466at2157"/>
<dbReference type="GeneID" id="35593169"/>
<protein>
    <recommendedName>
        <fullName evidence="4">PGF-CTERM sorting domain-containing protein</fullName>
    </recommendedName>
</protein>
<feature type="region of interest" description="Disordered" evidence="1">
    <location>
        <begin position="177"/>
        <end position="201"/>
    </location>
</feature>
<proteinExistence type="predicted"/>
<evidence type="ECO:0008006" key="4">
    <source>
        <dbReference type="Google" id="ProtNLM"/>
    </source>
</evidence>
<organism evidence="2 3">
    <name type="scientific">Salinigranum rubrum</name>
    <dbReference type="NCBI Taxonomy" id="755307"/>
    <lineage>
        <taxon>Archaea</taxon>
        <taxon>Methanobacteriati</taxon>
        <taxon>Methanobacteriota</taxon>
        <taxon>Stenosarchaea group</taxon>
        <taxon>Halobacteria</taxon>
        <taxon>Halobacteriales</taxon>
        <taxon>Haloferacaceae</taxon>
        <taxon>Salinigranum</taxon>
    </lineage>
</organism>
<dbReference type="Proteomes" id="UP000236584">
    <property type="component" value="Chromosome"/>
</dbReference>
<dbReference type="KEGG" id="srub:C2R22_13720"/>
<sequence length="358" mass="36792">MVSRSTIGICLVIATVLAVGMFPLSVGAATYELSSPSGVDTPDRTVTAVGTEFEVSETARVSKGDPIRLDTVGPSGTTYSVELRDSDRAYRNDAEATGNDRVSFSTASLAPGTYFAVVFANGSVQTLYPIVVKKYEVSSMSVPSTAEAGASFDVSAELTQETSGPPLAAVEVVVTDESEDAVVQEELSSDGSNQYSGTISVPDEGEYNVYVFPRGEDELDGERVFLGLSDPASLEVEAASTDDTSDDGGNGGSGSGGSDDSDSTETPTATPTETPTPTATPTETPVPTETPTEMTSTPTEVPTEMTEDDSAGSSGDSSGDSTAESTTEPATETSAPLGAVPLLLALLLVSGLALRLRR</sequence>
<keyword evidence="3" id="KW-1185">Reference proteome</keyword>
<feature type="compositionally biased region" description="Gly residues" evidence="1">
    <location>
        <begin position="248"/>
        <end position="257"/>
    </location>
</feature>
<reference evidence="2 3" key="1">
    <citation type="submission" date="2018-01" db="EMBL/GenBank/DDBJ databases">
        <title>Complete genome sequence of Salinigranum rubrum GX10T, an extremely halophilic archaeon isolated from a marine solar saltern.</title>
        <authorList>
            <person name="Han S."/>
        </authorList>
    </citation>
    <scope>NUCLEOTIDE SEQUENCE [LARGE SCALE GENOMIC DNA]</scope>
    <source>
        <strain evidence="2 3">GX10</strain>
    </source>
</reference>
<feature type="compositionally biased region" description="Low complexity" evidence="1">
    <location>
        <begin position="264"/>
        <end position="304"/>
    </location>
</feature>
<feature type="compositionally biased region" description="Low complexity" evidence="1">
    <location>
        <begin position="311"/>
        <end position="339"/>
    </location>
</feature>
<evidence type="ECO:0000313" key="3">
    <source>
        <dbReference type="Proteomes" id="UP000236584"/>
    </source>
</evidence>
<dbReference type="AlphaFoldDB" id="A0A2I8VL00"/>
<dbReference type="RefSeq" id="WP_103426254.1">
    <property type="nucleotide sequence ID" value="NZ_CP026309.1"/>
</dbReference>
<evidence type="ECO:0000256" key="1">
    <source>
        <dbReference type="SAM" id="MobiDB-lite"/>
    </source>
</evidence>
<evidence type="ECO:0000313" key="2">
    <source>
        <dbReference type="EMBL" id="AUV82565.1"/>
    </source>
</evidence>
<accession>A0A2I8VL00</accession>
<feature type="compositionally biased region" description="Polar residues" evidence="1">
    <location>
        <begin position="189"/>
        <end position="199"/>
    </location>
</feature>
<dbReference type="EMBL" id="CP026309">
    <property type="protein sequence ID" value="AUV82565.1"/>
    <property type="molecule type" value="Genomic_DNA"/>
</dbReference>
<name>A0A2I8VL00_9EURY</name>
<feature type="region of interest" description="Disordered" evidence="1">
    <location>
        <begin position="237"/>
        <end position="339"/>
    </location>
</feature>
<gene>
    <name evidence="2" type="ORF">C2R22_13720</name>
</gene>